<protein>
    <submittedName>
        <fullName evidence="1">Double-stranded DNA-binding protein</fullName>
    </submittedName>
</protein>
<accession>A0A0D4DBB0</accession>
<dbReference type="OrthoDB" id="22549at10239"/>
<organism evidence="1 2">
    <name type="scientific">Vibrio phage ValKK3</name>
    <dbReference type="NCBI Taxonomy" id="1610855"/>
    <lineage>
        <taxon>Viruses</taxon>
        <taxon>Duplodnaviria</taxon>
        <taxon>Heunggongvirae</taxon>
        <taxon>Uroviricota</taxon>
        <taxon>Caudoviricetes</taxon>
        <taxon>Pantevenvirales</taxon>
        <taxon>Straboviridae</taxon>
        <taxon>Schizotequatrovirus</taxon>
        <taxon>Schizotequatrovirus valkk3</taxon>
    </lineage>
</organism>
<dbReference type="InterPro" id="IPR020313">
    <property type="entry name" value="Double-stranded_DNA-bd"/>
</dbReference>
<evidence type="ECO:0000313" key="2">
    <source>
        <dbReference type="Proteomes" id="UP000202888"/>
    </source>
</evidence>
<dbReference type="EMBL" id="KP671755">
    <property type="protein sequence ID" value="AJT61101.1"/>
    <property type="molecule type" value="Genomic_DNA"/>
</dbReference>
<name>A0A0D4DBB0_9CAUD</name>
<keyword evidence="1" id="KW-0238">DNA-binding</keyword>
<evidence type="ECO:0000313" key="1">
    <source>
        <dbReference type="EMBL" id="AJT61101.1"/>
    </source>
</evidence>
<sequence>MDILEYETISTPQDKQEVVNMVKEASASMLRIDSERDLMKDIANRAKEEFEIKPADFNKVVKMYHKQNRQEEQAKYEKVDNLYEKLFDDADDE</sequence>
<dbReference type="Proteomes" id="UP000202888">
    <property type="component" value="Segment"/>
</dbReference>
<dbReference type="GO" id="GO:0003677">
    <property type="term" value="F:DNA binding"/>
    <property type="evidence" value="ECO:0007669"/>
    <property type="project" value="UniProtKB-KW"/>
</dbReference>
<dbReference type="RefSeq" id="YP_009201363.1">
    <property type="nucleotide sequence ID" value="NC_028829.1"/>
</dbReference>
<keyword evidence="2" id="KW-1185">Reference proteome</keyword>
<reference evidence="1 2" key="1">
    <citation type="journal article" date="2016" name="Genom Data">
        <title>Complete genome sequence of a giant Vibrio phage ValKK3 infecting Vibrio alginolyticus.</title>
        <authorList>
            <person name="Lal T.M."/>
            <person name="Sano M."/>
            <person name="Hatai K."/>
            <person name="Ransangan J."/>
        </authorList>
    </citation>
    <scope>NUCLEOTIDE SEQUENCE [LARGE SCALE GENOMIC DNA]</scope>
</reference>
<proteinExistence type="predicted"/>
<dbReference type="KEGG" id="vg:26628586"/>
<dbReference type="Pfam" id="PF11126">
    <property type="entry name" value="Phage_DsbA"/>
    <property type="match status" value="1"/>
</dbReference>
<dbReference type="GeneID" id="26628586"/>